<protein>
    <recommendedName>
        <fullName evidence="14">Peptidase M50 domain-containing protein</fullName>
    </recommendedName>
</protein>
<feature type="transmembrane region" description="Helical" evidence="13">
    <location>
        <begin position="122"/>
        <end position="144"/>
    </location>
</feature>
<dbReference type="InterPro" id="IPR008915">
    <property type="entry name" value="Peptidase_M50"/>
</dbReference>
<reference evidence="15 16" key="1">
    <citation type="journal article" date="2016" name="Nat. Commun.">
        <title>Thousands of microbial genomes shed light on interconnected biogeochemical processes in an aquifer system.</title>
        <authorList>
            <person name="Anantharaman K."/>
            <person name="Brown C.T."/>
            <person name="Hug L.A."/>
            <person name="Sharon I."/>
            <person name="Castelle C.J."/>
            <person name="Probst A.J."/>
            <person name="Thomas B.C."/>
            <person name="Singh A."/>
            <person name="Wilkins M.J."/>
            <person name="Karaoz U."/>
            <person name="Brodie E.L."/>
            <person name="Williams K.H."/>
            <person name="Hubbard S.S."/>
            <person name="Banfield J.F."/>
        </authorList>
    </citation>
    <scope>NUCLEOTIDE SEQUENCE [LARGE SCALE GENOMIC DNA]</scope>
</reference>
<keyword evidence="10 13" id="KW-1133">Transmembrane helix</keyword>
<dbReference type="EMBL" id="MHLE01000005">
    <property type="protein sequence ID" value="OGZ03335.1"/>
    <property type="molecule type" value="Genomic_DNA"/>
</dbReference>
<keyword evidence="8" id="KW-0378">Hydrolase</keyword>
<keyword evidence="9" id="KW-0862">Zinc</keyword>
<evidence type="ECO:0000256" key="11">
    <source>
        <dbReference type="ARBA" id="ARBA00023049"/>
    </source>
</evidence>
<evidence type="ECO:0000259" key="14">
    <source>
        <dbReference type="Pfam" id="PF02163"/>
    </source>
</evidence>
<dbReference type="GO" id="GO:0046872">
    <property type="term" value="F:metal ion binding"/>
    <property type="evidence" value="ECO:0007669"/>
    <property type="project" value="UniProtKB-KW"/>
</dbReference>
<name>A0A1G2CPN3_9BACT</name>
<keyword evidence="5" id="KW-0645">Protease</keyword>
<dbReference type="GO" id="GO:0006508">
    <property type="term" value="P:proteolysis"/>
    <property type="evidence" value="ECO:0007669"/>
    <property type="project" value="UniProtKB-KW"/>
</dbReference>
<accession>A0A1G2CPN3</accession>
<comment type="cofactor">
    <cofactor evidence="1">
        <name>Zn(2+)</name>
        <dbReference type="ChEBI" id="CHEBI:29105"/>
    </cofactor>
</comment>
<proteinExistence type="inferred from homology"/>
<comment type="similarity">
    <text evidence="3">Belongs to the peptidase M50B family.</text>
</comment>
<evidence type="ECO:0000256" key="2">
    <source>
        <dbReference type="ARBA" id="ARBA00004651"/>
    </source>
</evidence>
<evidence type="ECO:0000256" key="5">
    <source>
        <dbReference type="ARBA" id="ARBA00022670"/>
    </source>
</evidence>
<evidence type="ECO:0000256" key="1">
    <source>
        <dbReference type="ARBA" id="ARBA00001947"/>
    </source>
</evidence>
<organism evidence="15 16">
    <name type="scientific">Candidatus Liptonbacteria bacterium RIFOXYB1_FULL_36_10</name>
    <dbReference type="NCBI Taxonomy" id="1798654"/>
    <lineage>
        <taxon>Bacteria</taxon>
        <taxon>Candidatus Liptoniibacteriota</taxon>
    </lineage>
</organism>
<sequence length="203" mass="22741">METSLFIFFVIIVSSIFHEYGHALMARELGDDTAERAGRLTLNPLVHIDPVGTILVPLFFMYAAGIFIGWAKPVPYNPMALRDRKYGSLKVGIAGPGMNILIAVILGLFLRFYALPYHGLSSFYFFVSMAVYINIFLALFNLLPFPPLDGSKIFADLFPRQFGKFIYSSGFFGIWIAMVVSMIIVPPLARIIFYLIVGSFLGF</sequence>
<dbReference type="Proteomes" id="UP000178599">
    <property type="component" value="Unassembled WGS sequence"/>
</dbReference>
<keyword evidence="11" id="KW-0482">Metalloprotease</keyword>
<dbReference type="AlphaFoldDB" id="A0A1G2CPN3"/>
<gene>
    <name evidence="15" type="ORF">A2390_03045</name>
</gene>
<evidence type="ECO:0000313" key="15">
    <source>
        <dbReference type="EMBL" id="OGZ03335.1"/>
    </source>
</evidence>
<evidence type="ECO:0000256" key="6">
    <source>
        <dbReference type="ARBA" id="ARBA00022692"/>
    </source>
</evidence>
<evidence type="ECO:0000256" key="12">
    <source>
        <dbReference type="ARBA" id="ARBA00023136"/>
    </source>
</evidence>
<evidence type="ECO:0000256" key="8">
    <source>
        <dbReference type="ARBA" id="ARBA00022801"/>
    </source>
</evidence>
<evidence type="ECO:0000256" key="10">
    <source>
        <dbReference type="ARBA" id="ARBA00022989"/>
    </source>
</evidence>
<dbReference type="Pfam" id="PF02163">
    <property type="entry name" value="Peptidase_M50"/>
    <property type="match status" value="1"/>
</dbReference>
<evidence type="ECO:0000256" key="7">
    <source>
        <dbReference type="ARBA" id="ARBA00022723"/>
    </source>
</evidence>
<dbReference type="InterPro" id="IPR052348">
    <property type="entry name" value="Metallopeptidase_M50B"/>
</dbReference>
<feature type="transmembrane region" description="Helical" evidence="13">
    <location>
        <begin position="50"/>
        <end position="70"/>
    </location>
</feature>
<evidence type="ECO:0000256" key="13">
    <source>
        <dbReference type="SAM" id="Phobius"/>
    </source>
</evidence>
<keyword evidence="6 13" id="KW-0812">Transmembrane</keyword>
<dbReference type="GO" id="GO:0005886">
    <property type="term" value="C:plasma membrane"/>
    <property type="evidence" value="ECO:0007669"/>
    <property type="project" value="UniProtKB-SubCell"/>
</dbReference>
<dbReference type="PANTHER" id="PTHR35864">
    <property type="entry name" value="ZINC METALLOPROTEASE MJ0611-RELATED"/>
    <property type="match status" value="1"/>
</dbReference>
<dbReference type="InterPro" id="IPR044537">
    <property type="entry name" value="Rip2-like"/>
</dbReference>
<feature type="transmembrane region" description="Helical" evidence="13">
    <location>
        <begin position="91"/>
        <end position="110"/>
    </location>
</feature>
<keyword evidence="7" id="KW-0479">Metal-binding</keyword>
<dbReference type="GO" id="GO:0008237">
    <property type="term" value="F:metallopeptidase activity"/>
    <property type="evidence" value="ECO:0007669"/>
    <property type="project" value="UniProtKB-KW"/>
</dbReference>
<comment type="subcellular location">
    <subcellularLocation>
        <location evidence="2">Cell membrane</location>
        <topology evidence="2">Multi-pass membrane protein</topology>
    </subcellularLocation>
</comment>
<feature type="domain" description="Peptidase M50" evidence="14">
    <location>
        <begin position="123"/>
        <end position="182"/>
    </location>
</feature>
<feature type="transmembrane region" description="Helical" evidence="13">
    <location>
        <begin position="165"/>
        <end position="197"/>
    </location>
</feature>
<evidence type="ECO:0000256" key="3">
    <source>
        <dbReference type="ARBA" id="ARBA00007931"/>
    </source>
</evidence>
<keyword evidence="12 13" id="KW-0472">Membrane</keyword>
<evidence type="ECO:0000256" key="4">
    <source>
        <dbReference type="ARBA" id="ARBA00022475"/>
    </source>
</evidence>
<evidence type="ECO:0000256" key="9">
    <source>
        <dbReference type="ARBA" id="ARBA00022833"/>
    </source>
</evidence>
<dbReference type="CDD" id="cd06158">
    <property type="entry name" value="S2P-M50_like_1"/>
    <property type="match status" value="1"/>
</dbReference>
<evidence type="ECO:0000313" key="16">
    <source>
        <dbReference type="Proteomes" id="UP000178599"/>
    </source>
</evidence>
<keyword evidence="4" id="KW-1003">Cell membrane</keyword>
<comment type="caution">
    <text evidence="15">The sequence shown here is derived from an EMBL/GenBank/DDBJ whole genome shotgun (WGS) entry which is preliminary data.</text>
</comment>
<dbReference type="PANTHER" id="PTHR35864:SF1">
    <property type="entry name" value="ZINC METALLOPROTEASE YWHC-RELATED"/>
    <property type="match status" value="1"/>
</dbReference>